<feature type="compositionally biased region" description="Pro residues" evidence="2">
    <location>
        <begin position="279"/>
        <end position="313"/>
    </location>
</feature>
<dbReference type="PANTHER" id="PTHR31805:SF14">
    <property type="entry name" value="RECEPTOR-LIKE KINASE, PUTATIVE (DUF1421)-RELATED"/>
    <property type="match status" value="1"/>
</dbReference>
<reference evidence="4 5" key="1">
    <citation type="submission" date="2024-01" db="EMBL/GenBank/DDBJ databases">
        <title>The complete chloroplast genome sequence of Lithospermum erythrorhizon: insights into the phylogenetic relationship among Boraginaceae species and the maternal lineages of purple gromwells.</title>
        <authorList>
            <person name="Okada T."/>
            <person name="Watanabe K."/>
        </authorList>
    </citation>
    <scope>NUCLEOTIDE SEQUENCE [LARGE SCALE GENOMIC DNA]</scope>
</reference>
<feature type="region of interest" description="Disordered" evidence="2">
    <location>
        <begin position="266"/>
        <end position="431"/>
    </location>
</feature>
<dbReference type="Pfam" id="PF07223">
    <property type="entry name" value="DUF1421"/>
    <property type="match status" value="1"/>
</dbReference>
<accession>A0AAV3P5U8</accession>
<name>A0AAV3P5U8_LITER</name>
<feature type="region of interest" description="Disordered" evidence="2">
    <location>
        <begin position="195"/>
        <end position="233"/>
    </location>
</feature>
<organism evidence="4 5">
    <name type="scientific">Lithospermum erythrorhizon</name>
    <name type="common">Purple gromwell</name>
    <name type="synonym">Lithospermum officinale var. erythrorhizon</name>
    <dbReference type="NCBI Taxonomy" id="34254"/>
    <lineage>
        <taxon>Eukaryota</taxon>
        <taxon>Viridiplantae</taxon>
        <taxon>Streptophyta</taxon>
        <taxon>Embryophyta</taxon>
        <taxon>Tracheophyta</taxon>
        <taxon>Spermatophyta</taxon>
        <taxon>Magnoliopsida</taxon>
        <taxon>eudicotyledons</taxon>
        <taxon>Gunneridae</taxon>
        <taxon>Pentapetalae</taxon>
        <taxon>asterids</taxon>
        <taxon>lamiids</taxon>
        <taxon>Boraginales</taxon>
        <taxon>Boraginaceae</taxon>
        <taxon>Boraginoideae</taxon>
        <taxon>Lithospermeae</taxon>
        <taxon>Lithospermum</taxon>
    </lineage>
</organism>
<dbReference type="PROSITE" id="PS50030">
    <property type="entry name" value="UBA"/>
    <property type="match status" value="1"/>
</dbReference>
<feature type="compositionally biased region" description="Basic and acidic residues" evidence="2">
    <location>
        <begin position="31"/>
        <end position="45"/>
    </location>
</feature>
<feature type="domain" description="UBA" evidence="3">
    <location>
        <begin position="461"/>
        <end position="505"/>
    </location>
</feature>
<proteinExistence type="predicted"/>
<feature type="region of interest" description="Disordered" evidence="2">
    <location>
        <begin position="25"/>
        <end position="58"/>
    </location>
</feature>
<dbReference type="EMBL" id="BAABME010000936">
    <property type="protein sequence ID" value="GAA0146477.1"/>
    <property type="molecule type" value="Genomic_DNA"/>
</dbReference>
<comment type="caution">
    <text evidence="4">The sequence shown here is derived from an EMBL/GenBank/DDBJ whole genome shotgun (WGS) entry which is preliminary data.</text>
</comment>
<keyword evidence="5" id="KW-1185">Reference proteome</keyword>
<feature type="region of interest" description="Disordered" evidence="2">
    <location>
        <begin position="441"/>
        <end position="460"/>
    </location>
</feature>
<feature type="coiled-coil region" evidence="1">
    <location>
        <begin position="101"/>
        <end position="160"/>
    </location>
</feature>
<dbReference type="Proteomes" id="UP001454036">
    <property type="component" value="Unassembled WGS sequence"/>
</dbReference>
<evidence type="ECO:0000313" key="4">
    <source>
        <dbReference type="EMBL" id="GAA0146477.1"/>
    </source>
</evidence>
<evidence type="ECO:0000313" key="5">
    <source>
        <dbReference type="Proteomes" id="UP001454036"/>
    </source>
</evidence>
<feature type="compositionally biased region" description="Low complexity" evidence="2">
    <location>
        <begin position="267"/>
        <end position="278"/>
    </location>
</feature>
<protein>
    <recommendedName>
        <fullName evidence="3">UBA domain-containing protein</fullName>
    </recommendedName>
</protein>
<sequence>MNRSHYMDKQIMDLSNNDDFIDLNNPSEEEDYHRHVTTKKEDIKPMRPLPTTSPIRNYGSMDSIETAKVISGKDSNSVDGSLVSEIDKTMKKYTDNLLHALEGLSARLSQMEGRTRQLENSMDELKIAVGNNYGSSDGKMRQLENLLREVQSDVHLIRDKQEIMEAQFQLAKLQVSKAEQQPEIHNSVKLENMQPATASAPQQLPPVTHSTAPPYFPPSNSAPPPPQQNLPQHVQVPNQFAPSQVPPIPQRDSYFPQPVQIPETASQQYQMPPSQQLQPGPPQQVPPQPQYQVPPQPQYSPPPPPPSQQPHPSLPALNLPPSQRPQGHHSEGTPYIQSQSYFLDSHQPPSHSPTRAPLSQHFSGAPPNMYEPQPNRLGPGVAGGYGSLSASGDPYSYSSAPSQYGNGSPVKAPQHSAPPMAEPAGMGYPRLPTARLLPQALPTASPVGGESGSSGSRNRVPVDDVIDKVTTMGFSREQVKETVRRLTENGQSVDLNIVLDRLMNGGDGQPPRGWFGR</sequence>
<evidence type="ECO:0000256" key="1">
    <source>
        <dbReference type="SAM" id="Coils"/>
    </source>
</evidence>
<feature type="compositionally biased region" description="Polar residues" evidence="2">
    <location>
        <begin position="396"/>
        <end position="406"/>
    </location>
</feature>
<evidence type="ECO:0000256" key="2">
    <source>
        <dbReference type="SAM" id="MobiDB-lite"/>
    </source>
</evidence>
<dbReference type="InterPro" id="IPR015940">
    <property type="entry name" value="UBA"/>
</dbReference>
<evidence type="ECO:0000259" key="3">
    <source>
        <dbReference type="PROSITE" id="PS50030"/>
    </source>
</evidence>
<feature type="compositionally biased region" description="Pro residues" evidence="2">
    <location>
        <begin position="214"/>
        <end position="228"/>
    </location>
</feature>
<gene>
    <name evidence="4" type="ORF">LIER_06416</name>
</gene>
<dbReference type="AlphaFoldDB" id="A0AAV3P5U8"/>
<keyword evidence="1" id="KW-0175">Coiled coil</keyword>
<dbReference type="PANTHER" id="PTHR31805">
    <property type="entry name" value="RECEPTOR-LIKE KINASE, PUTATIVE (DUF1421)-RELATED"/>
    <property type="match status" value="1"/>
</dbReference>
<feature type="compositionally biased region" description="Polar residues" evidence="2">
    <location>
        <begin position="335"/>
        <end position="353"/>
    </location>
</feature>
<dbReference type="InterPro" id="IPR010820">
    <property type="entry name" value="DUF1421"/>
</dbReference>